<dbReference type="InterPro" id="IPR024042">
    <property type="entry name" value="TM1646-like_dom_sf"/>
</dbReference>
<keyword evidence="2" id="KW-1185">Reference proteome</keyword>
<dbReference type="Gene3D" id="1.20.120.490">
    <property type="entry name" value="Hypothetical protein TM1646-like domain"/>
    <property type="match status" value="1"/>
</dbReference>
<dbReference type="AlphaFoldDB" id="A0A9Q4ACM9"/>
<reference evidence="1" key="1">
    <citation type="submission" date="2022-01" db="EMBL/GenBank/DDBJ databases">
        <title>Collection of gut derived symbiotic bacterial strains cultured from healthy donors.</title>
        <authorList>
            <person name="Lin H."/>
            <person name="Kohout C."/>
            <person name="Waligurski E."/>
            <person name="Pamer E.G."/>
        </authorList>
    </citation>
    <scope>NUCLEOTIDE SEQUENCE</scope>
    <source>
        <strain evidence="1">MSK.14.39</strain>
    </source>
</reference>
<evidence type="ECO:0000313" key="2">
    <source>
        <dbReference type="Proteomes" id="UP001108123"/>
    </source>
</evidence>
<gene>
    <name evidence="1" type="ORF">L0P62_07130</name>
</gene>
<dbReference type="RefSeq" id="WP_237962782.1">
    <property type="nucleotide sequence ID" value="NZ_JAKNID010000023.1"/>
</dbReference>
<evidence type="ECO:0000313" key="1">
    <source>
        <dbReference type="EMBL" id="MCG4565216.1"/>
    </source>
</evidence>
<proteinExistence type="predicted"/>
<dbReference type="EMBL" id="JAKNID010000023">
    <property type="protein sequence ID" value="MCG4565216.1"/>
    <property type="molecule type" value="Genomic_DNA"/>
</dbReference>
<dbReference type="InterPro" id="IPR005585">
    <property type="entry name" value="DUF327"/>
</dbReference>
<name>A0A9Q4ACM9_9FIRM</name>
<protein>
    <submittedName>
        <fullName evidence="1">YaaR family protein</fullName>
    </submittedName>
</protein>
<accession>A0A9Q4ACM9</accession>
<dbReference type="Pfam" id="PF03885">
    <property type="entry name" value="DUF327"/>
    <property type="match status" value="1"/>
</dbReference>
<organism evidence="1 2">
    <name type="scientific">Anaerosalibacter bizertensis</name>
    <dbReference type="NCBI Taxonomy" id="932217"/>
    <lineage>
        <taxon>Bacteria</taxon>
        <taxon>Bacillati</taxon>
        <taxon>Bacillota</taxon>
        <taxon>Tissierellia</taxon>
        <taxon>Tissierellales</taxon>
        <taxon>Sporanaerobacteraceae</taxon>
        <taxon>Anaerosalibacter</taxon>
    </lineage>
</organism>
<sequence>MISLVKIESINGQNNIHKIETVKNQNKKTINTTFKEKLENLKQEQIRDELKTLFSKIESQTSKLQDRLFIEDLVEYKKLVRDFLDISVNNSHIFYKENSLDRRGRHRIYSIVKKVDTELDELTKDFLDIENNRLRILNRLDDIKGLLLDILT</sequence>
<dbReference type="Proteomes" id="UP001108123">
    <property type="component" value="Unassembled WGS sequence"/>
</dbReference>
<dbReference type="SUPFAM" id="SSF158397">
    <property type="entry name" value="TM1646-like"/>
    <property type="match status" value="1"/>
</dbReference>
<comment type="caution">
    <text evidence="1">The sequence shown here is derived from an EMBL/GenBank/DDBJ whole genome shotgun (WGS) entry which is preliminary data.</text>
</comment>